<dbReference type="SUPFAM" id="SSF55826">
    <property type="entry name" value="YbaK/ProRS associated domain"/>
    <property type="match status" value="1"/>
</dbReference>
<feature type="domain" description="YbaK/aminoacyl-tRNA synthetase-associated" evidence="5">
    <location>
        <begin position="38"/>
        <end position="152"/>
    </location>
</feature>
<organism evidence="6 7">
    <name type="scientific">Speluncibacter jeojiensis</name>
    <dbReference type="NCBI Taxonomy" id="2710754"/>
    <lineage>
        <taxon>Bacteria</taxon>
        <taxon>Bacillati</taxon>
        <taxon>Actinomycetota</taxon>
        <taxon>Actinomycetes</taxon>
        <taxon>Mycobacteriales</taxon>
        <taxon>Speluncibacteraceae</taxon>
        <taxon>Speluncibacter</taxon>
    </lineage>
</organism>
<comment type="similarity">
    <text evidence="1 4">Belongs to the prolyl-tRNA editing family. YbaK/EbsC subfamily.</text>
</comment>
<evidence type="ECO:0000256" key="2">
    <source>
        <dbReference type="ARBA" id="ARBA00022917"/>
    </source>
</evidence>
<evidence type="ECO:0000256" key="3">
    <source>
        <dbReference type="ARBA" id="ARBA00023239"/>
    </source>
</evidence>
<dbReference type="PIRSF" id="PIRSF006181">
    <property type="entry name" value="EbsC_YbaK"/>
    <property type="match status" value="1"/>
</dbReference>
<dbReference type="AlphaFoldDB" id="A0A9X4LYV7"/>
<evidence type="ECO:0000256" key="1">
    <source>
        <dbReference type="ARBA" id="ARBA00009798"/>
    </source>
</evidence>
<dbReference type="GO" id="GO:0002161">
    <property type="term" value="F:aminoacyl-tRNA deacylase activity"/>
    <property type="evidence" value="ECO:0007669"/>
    <property type="project" value="InterPro"/>
</dbReference>
<evidence type="ECO:0000313" key="6">
    <source>
        <dbReference type="EMBL" id="MDG3013017.1"/>
    </source>
</evidence>
<dbReference type="EC" id="4.2.-.-" evidence="4"/>
<proteinExistence type="inferred from homology"/>
<keyword evidence="2 4" id="KW-0648">Protein biosynthesis</keyword>
<protein>
    <recommendedName>
        <fullName evidence="4">Cys-tRNA(Pro)/Cys-tRNA(Cys) deacylase</fullName>
        <ecNumber evidence="4">4.2.-.-</ecNumber>
    </recommendedName>
</protein>
<dbReference type="Gene3D" id="3.90.960.10">
    <property type="entry name" value="YbaK/aminoacyl-tRNA synthetase-associated domain"/>
    <property type="match status" value="1"/>
</dbReference>
<dbReference type="GO" id="GO:0016829">
    <property type="term" value="F:lyase activity"/>
    <property type="evidence" value="ECO:0007669"/>
    <property type="project" value="UniProtKB-KW"/>
</dbReference>
<dbReference type="CDD" id="cd00002">
    <property type="entry name" value="YbaK_deacylase"/>
    <property type="match status" value="1"/>
</dbReference>
<dbReference type="InterPro" id="IPR004369">
    <property type="entry name" value="Prolyl-tRNA_editing_YbaK/EbsC"/>
</dbReference>
<evidence type="ECO:0000313" key="7">
    <source>
        <dbReference type="Proteomes" id="UP001152755"/>
    </source>
</evidence>
<dbReference type="Pfam" id="PF04073">
    <property type="entry name" value="tRNA_edit"/>
    <property type="match status" value="1"/>
</dbReference>
<sequence>MAGTSTPATKLLDKQKVAHLVHSYPHDPRADSYGTEAVDNLGERLGVIPEQIFKTLVIKADGKLAVAVLPVPAKLSLKAAAGALSIGKAAMAERAEAERATGYVFGGVSPLGQRKPLPTVVDSSALTFDRVLCSAGRRGLEIELDPRELVRLSGAVTAEITAG</sequence>
<evidence type="ECO:0000259" key="5">
    <source>
        <dbReference type="Pfam" id="PF04073"/>
    </source>
</evidence>
<dbReference type="EMBL" id="JANRHA010000001">
    <property type="protein sequence ID" value="MDG3013017.1"/>
    <property type="molecule type" value="Genomic_DNA"/>
</dbReference>
<evidence type="ECO:0000256" key="4">
    <source>
        <dbReference type="PIRNR" id="PIRNR006181"/>
    </source>
</evidence>
<accession>A0A9X4LYV7</accession>
<dbReference type="InterPro" id="IPR036754">
    <property type="entry name" value="YbaK/aa-tRNA-synt-asso_dom_sf"/>
</dbReference>
<dbReference type="PANTHER" id="PTHR30411">
    <property type="entry name" value="CYTOPLASMIC PROTEIN"/>
    <property type="match status" value="1"/>
</dbReference>
<dbReference type="Proteomes" id="UP001152755">
    <property type="component" value="Unassembled WGS sequence"/>
</dbReference>
<gene>
    <name evidence="6" type="ORF">NVS88_00395</name>
</gene>
<name>A0A9X4LYV7_9ACTN</name>
<reference evidence="6" key="1">
    <citation type="submission" date="2022-08" db="EMBL/GenBank/DDBJ databases">
        <title>Genome analysis of Corynebacteriales strain.</title>
        <authorList>
            <person name="Lee S.D."/>
        </authorList>
    </citation>
    <scope>NUCLEOTIDE SEQUENCE</scope>
    <source>
        <strain evidence="6">D3-21</strain>
    </source>
</reference>
<dbReference type="InterPro" id="IPR007214">
    <property type="entry name" value="YbaK/aa-tRNA-synth-assoc-dom"/>
</dbReference>
<keyword evidence="3 4" id="KW-0456">Lyase</keyword>
<dbReference type="PANTHER" id="PTHR30411:SF0">
    <property type="entry name" value="CYS-TRNA(PRO)_CYS-TRNA(CYS) DEACYLASE YBAK"/>
    <property type="match status" value="1"/>
</dbReference>
<comment type="caution">
    <text evidence="6">The sequence shown here is derived from an EMBL/GenBank/DDBJ whole genome shotgun (WGS) entry which is preliminary data.</text>
</comment>
<keyword evidence="7" id="KW-1185">Reference proteome</keyword>
<dbReference type="GO" id="GO:0006412">
    <property type="term" value="P:translation"/>
    <property type="evidence" value="ECO:0007669"/>
    <property type="project" value="UniProtKB-KW"/>
</dbReference>
<dbReference type="RefSeq" id="WP_277829630.1">
    <property type="nucleotide sequence ID" value="NZ_JAAIVF010000001.1"/>
</dbReference>